<dbReference type="AlphaFoldDB" id="X1HIA4"/>
<reference evidence="2" key="1">
    <citation type="journal article" date="2014" name="Front. Microbiol.">
        <title>High frequency of phylogenetically diverse reductive dehalogenase-homologous genes in deep subseafloor sedimentary metagenomes.</title>
        <authorList>
            <person name="Kawai M."/>
            <person name="Futagami T."/>
            <person name="Toyoda A."/>
            <person name="Takaki Y."/>
            <person name="Nishi S."/>
            <person name="Hori S."/>
            <person name="Arai W."/>
            <person name="Tsubouchi T."/>
            <person name="Morono Y."/>
            <person name="Uchiyama I."/>
            <person name="Ito T."/>
            <person name="Fujiyama A."/>
            <person name="Inagaki F."/>
            <person name="Takami H."/>
        </authorList>
    </citation>
    <scope>NUCLEOTIDE SEQUENCE</scope>
    <source>
        <strain evidence="2">Expedition CK06-06</strain>
    </source>
</reference>
<evidence type="ECO:0000313" key="2">
    <source>
        <dbReference type="EMBL" id="GAH53544.1"/>
    </source>
</evidence>
<gene>
    <name evidence="2" type="ORF">S03H2_38093</name>
</gene>
<comment type="caution">
    <text evidence="2">The sequence shown here is derived from an EMBL/GenBank/DDBJ whole genome shotgun (WGS) entry which is preliminary data.</text>
</comment>
<name>X1HIA4_9ZZZZ</name>
<accession>X1HIA4</accession>
<organism evidence="2">
    <name type="scientific">marine sediment metagenome</name>
    <dbReference type="NCBI Taxonomy" id="412755"/>
    <lineage>
        <taxon>unclassified sequences</taxon>
        <taxon>metagenomes</taxon>
        <taxon>ecological metagenomes</taxon>
    </lineage>
</organism>
<proteinExistence type="predicted"/>
<keyword evidence="1" id="KW-0472">Membrane</keyword>
<feature type="transmembrane region" description="Helical" evidence="1">
    <location>
        <begin position="20"/>
        <end position="41"/>
    </location>
</feature>
<dbReference type="EMBL" id="BARU01023473">
    <property type="protein sequence ID" value="GAH53544.1"/>
    <property type="molecule type" value="Genomic_DNA"/>
</dbReference>
<keyword evidence="1" id="KW-0812">Transmembrane</keyword>
<evidence type="ECO:0000256" key="1">
    <source>
        <dbReference type="SAM" id="Phobius"/>
    </source>
</evidence>
<feature type="non-terminal residue" evidence="2">
    <location>
        <position position="1"/>
    </location>
</feature>
<keyword evidence="1" id="KW-1133">Transmembrane helix</keyword>
<sequence>IEQNTFVWGNLQEIKEMQFSSYIIIGVLLAIGLFIAFKGLFKNVT</sequence>
<protein>
    <submittedName>
        <fullName evidence="2">Uncharacterized protein</fullName>
    </submittedName>
</protein>